<evidence type="ECO:0000313" key="2">
    <source>
        <dbReference type="Proteomes" id="UP001488805"/>
    </source>
</evidence>
<dbReference type="Proteomes" id="UP001488805">
    <property type="component" value="Unassembled WGS sequence"/>
</dbReference>
<reference evidence="1 2" key="1">
    <citation type="journal article" date="2024" name="Genome Biol. Evol.">
        <title>Chromosome-level genome assembly of the viviparous eelpout Zoarces viviparus.</title>
        <authorList>
            <person name="Fuhrmann N."/>
            <person name="Brasseur M.V."/>
            <person name="Bakowski C.E."/>
            <person name="Podsiadlowski L."/>
            <person name="Prost S."/>
            <person name="Krehenwinkel H."/>
            <person name="Mayer C."/>
        </authorList>
    </citation>
    <scope>NUCLEOTIDE SEQUENCE [LARGE SCALE GENOMIC DNA]</scope>
    <source>
        <strain evidence="1">NO-MEL_2022_Ind0_liver</strain>
    </source>
</reference>
<name>A0AAW1EBQ5_ZOAVI</name>
<proteinExistence type="predicted"/>
<organism evidence="1 2">
    <name type="scientific">Zoarces viviparus</name>
    <name type="common">Viviparous eelpout</name>
    <name type="synonym">Blennius viviparus</name>
    <dbReference type="NCBI Taxonomy" id="48416"/>
    <lineage>
        <taxon>Eukaryota</taxon>
        <taxon>Metazoa</taxon>
        <taxon>Chordata</taxon>
        <taxon>Craniata</taxon>
        <taxon>Vertebrata</taxon>
        <taxon>Euteleostomi</taxon>
        <taxon>Actinopterygii</taxon>
        <taxon>Neopterygii</taxon>
        <taxon>Teleostei</taxon>
        <taxon>Neoteleostei</taxon>
        <taxon>Acanthomorphata</taxon>
        <taxon>Eupercaria</taxon>
        <taxon>Perciformes</taxon>
        <taxon>Cottioidei</taxon>
        <taxon>Zoarcales</taxon>
        <taxon>Zoarcidae</taxon>
        <taxon>Zoarcinae</taxon>
        <taxon>Zoarces</taxon>
    </lineage>
</organism>
<dbReference type="EMBL" id="JBCEZU010000434">
    <property type="protein sequence ID" value="KAK9519856.1"/>
    <property type="molecule type" value="Genomic_DNA"/>
</dbReference>
<sequence>MAVVHCMMTAFTAPPPPLTSRVQEVKVAAAFYGLLTEILQIKSLSSGRSRLIGGENGRKKKSGCLSFL</sequence>
<evidence type="ECO:0000313" key="1">
    <source>
        <dbReference type="EMBL" id="KAK9519856.1"/>
    </source>
</evidence>
<protein>
    <submittedName>
        <fullName evidence="1">Uncharacterized protein</fullName>
    </submittedName>
</protein>
<gene>
    <name evidence="1" type="ORF">VZT92_022559</name>
</gene>
<accession>A0AAW1EBQ5</accession>
<comment type="caution">
    <text evidence="1">The sequence shown here is derived from an EMBL/GenBank/DDBJ whole genome shotgun (WGS) entry which is preliminary data.</text>
</comment>
<keyword evidence="2" id="KW-1185">Reference proteome</keyword>
<dbReference type="AlphaFoldDB" id="A0AAW1EBQ5"/>